<dbReference type="InterPro" id="IPR002104">
    <property type="entry name" value="Integrase_catalytic"/>
</dbReference>
<dbReference type="InterPro" id="IPR050090">
    <property type="entry name" value="Tyrosine_recombinase_XerCD"/>
</dbReference>
<sequence>MVNSNKTPTGKAKKGQVTVRVDSESIKACFPRPYFPGEPNQVKIGTGISLVDGWEDKASKLQRRLQIELEDGKLSGQSGTFNRERYREILEEYGMRPNLKIVSVATSDGQLPPKPELSLMEIWDMYCDYRKQGLRESTFKNMFLKQFNNYIKSAIEATKSEDALKIRNWLIENRNLITVKQLLSNLSKAYRVGIKNKLLTHNPFEGMAEEVTSKGAQGKTKYEVETENDNDVLDRGKAYTWDEAQAILNYIKNNSPHWYNFTKFKFFTGCRTGEAIGFMWCDVEWDKERILIRRTYDRITKKFYPLKNNRTYKGEEIRRFPMPKDGELWSFLKLMPQGEQSEVVFKSKIGRVINSTTFGNSWRGQNSPSIQAKGIIPTLIKQGDITKYLPPYNTRHTFITHAVFDLDIDEKVVSKWCGHKIETSNKHYQDIAIFADKTNPEVPMNKQVQYQARMEQLEDQLRQQQELIDKLLKSKKE</sequence>
<dbReference type="InterPro" id="IPR011010">
    <property type="entry name" value="DNA_brk_join_enz"/>
</dbReference>
<keyword evidence="5" id="KW-1185">Reference proteome</keyword>
<feature type="coiled-coil region" evidence="2">
    <location>
        <begin position="447"/>
        <end position="477"/>
    </location>
</feature>
<protein>
    <recommendedName>
        <fullName evidence="3">Tyr recombinase domain-containing protein</fullName>
    </recommendedName>
</protein>
<dbReference type="Proteomes" id="UP001055453">
    <property type="component" value="Chromosome"/>
</dbReference>
<accession>A0ABM7Z7D3</accession>
<evidence type="ECO:0000259" key="3">
    <source>
        <dbReference type="PROSITE" id="PS51898"/>
    </source>
</evidence>
<dbReference type="PROSITE" id="PS51898">
    <property type="entry name" value="TYR_RECOMBINASE"/>
    <property type="match status" value="1"/>
</dbReference>
<evidence type="ECO:0000313" key="4">
    <source>
        <dbReference type="EMBL" id="BDI19076.1"/>
    </source>
</evidence>
<dbReference type="PANTHER" id="PTHR30349">
    <property type="entry name" value="PHAGE INTEGRASE-RELATED"/>
    <property type="match status" value="1"/>
</dbReference>
<reference evidence="4" key="1">
    <citation type="submission" date="2022-04" db="EMBL/GenBank/DDBJ databases">
        <title>Complete genome sequence of a cyanobacterium, Nostoc sp. SO-36, isolated in Antarctica.</title>
        <authorList>
            <person name="Kanesaki Y."/>
            <person name="Effendi D."/>
            <person name="Sakamoto T."/>
            <person name="Ohtani S."/>
            <person name="Awai K."/>
        </authorList>
    </citation>
    <scope>NUCLEOTIDE SEQUENCE</scope>
    <source>
        <strain evidence="4">SO-36</strain>
    </source>
</reference>
<evidence type="ECO:0000313" key="5">
    <source>
        <dbReference type="Proteomes" id="UP001055453"/>
    </source>
</evidence>
<feature type="domain" description="Tyr recombinase" evidence="3">
    <location>
        <begin position="234"/>
        <end position="442"/>
    </location>
</feature>
<evidence type="ECO:0000256" key="1">
    <source>
        <dbReference type="ARBA" id="ARBA00023172"/>
    </source>
</evidence>
<dbReference type="RefSeq" id="WP_251956556.1">
    <property type="nucleotide sequence ID" value="NZ_AP025732.1"/>
</dbReference>
<name>A0ABM7Z7D3_NOSCO</name>
<dbReference type="EMBL" id="AP025732">
    <property type="protein sequence ID" value="BDI19076.1"/>
    <property type="molecule type" value="Genomic_DNA"/>
</dbReference>
<keyword evidence="2" id="KW-0175">Coiled coil</keyword>
<dbReference type="Pfam" id="PF00589">
    <property type="entry name" value="Phage_integrase"/>
    <property type="match status" value="1"/>
</dbReference>
<organism evidence="4 5">
    <name type="scientific">Nostoc cf. commune SO-36</name>
    <dbReference type="NCBI Taxonomy" id="449208"/>
    <lineage>
        <taxon>Bacteria</taxon>
        <taxon>Bacillati</taxon>
        <taxon>Cyanobacteriota</taxon>
        <taxon>Cyanophyceae</taxon>
        <taxon>Nostocales</taxon>
        <taxon>Nostocaceae</taxon>
        <taxon>Nostoc</taxon>
    </lineage>
</organism>
<evidence type="ECO:0000256" key="2">
    <source>
        <dbReference type="SAM" id="Coils"/>
    </source>
</evidence>
<proteinExistence type="predicted"/>
<dbReference type="InterPro" id="IPR013762">
    <property type="entry name" value="Integrase-like_cat_sf"/>
</dbReference>
<gene>
    <name evidence="4" type="ORF">ANSO36C_48780</name>
</gene>
<dbReference type="SUPFAM" id="SSF56349">
    <property type="entry name" value="DNA breaking-rejoining enzymes"/>
    <property type="match status" value="1"/>
</dbReference>
<keyword evidence="1" id="KW-0233">DNA recombination</keyword>
<dbReference type="Gene3D" id="1.10.443.10">
    <property type="entry name" value="Intergrase catalytic core"/>
    <property type="match status" value="1"/>
</dbReference>